<dbReference type="AlphaFoldDB" id="A0A845AFA2"/>
<protein>
    <submittedName>
        <fullName evidence="1">Histidine phosphatase family protein</fullName>
    </submittedName>
</protein>
<organism evidence="1 2">
    <name type="scientific">Altericroceibacterium indicum</name>
    <dbReference type="NCBI Taxonomy" id="374177"/>
    <lineage>
        <taxon>Bacteria</taxon>
        <taxon>Pseudomonadati</taxon>
        <taxon>Pseudomonadota</taxon>
        <taxon>Alphaproteobacteria</taxon>
        <taxon>Sphingomonadales</taxon>
        <taxon>Erythrobacteraceae</taxon>
        <taxon>Altericroceibacterium</taxon>
    </lineage>
</organism>
<evidence type="ECO:0000313" key="1">
    <source>
        <dbReference type="EMBL" id="MXP25838.1"/>
    </source>
</evidence>
<sequence length="177" mass="19636">MKCLGLLRHAKSDWDDLALRDFERGLNERGKRGAKVMGDHIRKHGIHWDQVLASPATRVKRTLEAAHVDAPITWEKRAYLADAQSLIDLLKATTGNPERLLLAGHNPGLQQLILELVAEDQRNDLLSAVAKKYPTATYAVLKLNIDDWADCDVGCGSLVYLARPRDLDPELGPQVTG</sequence>
<dbReference type="SUPFAM" id="SSF53254">
    <property type="entry name" value="Phosphoglycerate mutase-like"/>
    <property type="match status" value="1"/>
</dbReference>
<proteinExistence type="predicted"/>
<dbReference type="InterPro" id="IPR029033">
    <property type="entry name" value="His_PPase_superfam"/>
</dbReference>
<evidence type="ECO:0000313" key="2">
    <source>
        <dbReference type="Proteomes" id="UP000460561"/>
    </source>
</evidence>
<dbReference type="Gene3D" id="3.40.50.1240">
    <property type="entry name" value="Phosphoglycerate mutase-like"/>
    <property type="match status" value="1"/>
</dbReference>
<dbReference type="CDD" id="cd07067">
    <property type="entry name" value="HP_PGM_like"/>
    <property type="match status" value="1"/>
</dbReference>
<gene>
    <name evidence="1" type="ORF">GRI39_07260</name>
</gene>
<accession>A0A845AFA2</accession>
<dbReference type="PANTHER" id="PTHR47623:SF1">
    <property type="entry name" value="OS09G0287300 PROTEIN"/>
    <property type="match status" value="1"/>
</dbReference>
<dbReference type="Pfam" id="PF00300">
    <property type="entry name" value="His_Phos_1"/>
    <property type="match status" value="1"/>
</dbReference>
<dbReference type="InterPro" id="IPR013078">
    <property type="entry name" value="His_Pase_superF_clade-1"/>
</dbReference>
<dbReference type="EMBL" id="WTYQ01000002">
    <property type="protein sequence ID" value="MXP25838.1"/>
    <property type="molecule type" value="Genomic_DNA"/>
</dbReference>
<comment type="caution">
    <text evidence="1">The sequence shown here is derived from an EMBL/GenBank/DDBJ whole genome shotgun (WGS) entry which is preliminary data.</text>
</comment>
<name>A0A845AFA2_9SPHN</name>
<reference evidence="1 2" key="1">
    <citation type="submission" date="2019-12" db="EMBL/GenBank/DDBJ databases">
        <title>Genomic-based taxomic classification of the family Erythrobacteraceae.</title>
        <authorList>
            <person name="Xu L."/>
        </authorList>
    </citation>
    <scope>NUCLEOTIDE SEQUENCE [LARGE SCALE GENOMIC DNA]</scope>
    <source>
        <strain evidence="1 2">DSM 18604</strain>
    </source>
</reference>
<keyword evidence="2" id="KW-1185">Reference proteome</keyword>
<dbReference type="OrthoDB" id="9810154at2"/>
<dbReference type="Proteomes" id="UP000460561">
    <property type="component" value="Unassembled WGS sequence"/>
</dbReference>
<dbReference type="PANTHER" id="PTHR47623">
    <property type="entry name" value="OS09G0287300 PROTEIN"/>
    <property type="match status" value="1"/>
</dbReference>